<dbReference type="InterPro" id="IPR037282">
    <property type="entry name" value="CapZ_alpha/beta"/>
</dbReference>
<evidence type="ECO:0000256" key="4">
    <source>
        <dbReference type="ARBA" id="ARBA00022467"/>
    </source>
</evidence>
<dbReference type="GeneID" id="19319321"/>
<sequence>MTDPLDLALDLMRRMPPSSSESNLDLLVGLLPNYGEELVSSVDHPLRVKVDDSQEGAGREYLCCDYNRDADSYRSWISNTFHPPLDLDPSQSIDGQPGNLPSPVLRQLEIKANEVFETYTKLYYDSALSSVYLWDLEAEPSVFAGSSVGSQAPSTFAGVILIKKAIGDAASGNGTFGSWDSLHVFEATEQPGAAPKGGLAGATGAAKKAIPSASYKLTSTVMLSLGRREDEKPGAESHHQSGQPSSSSTTKLGTMEIAGSLTRQTEGDYPLPDFVSHLANVGKLVEDVESRIRSQLQGVYFGKTRDVVSNLRSTQSLEREKHARNLQKELMGLWKRAPAQPTSDE</sequence>
<dbReference type="EMBL" id="KE361640">
    <property type="protein sequence ID" value="EPQ27302.1"/>
    <property type="molecule type" value="Genomic_DNA"/>
</dbReference>
<dbReference type="RefSeq" id="XP_007880944.1">
    <property type="nucleotide sequence ID" value="XM_007882753.1"/>
</dbReference>
<dbReference type="AlphaFoldDB" id="A0A061H3C6"/>
<feature type="region of interest" description="Disordered" evidence="9">
    <location>
        <begin position="229"/>
        <end position="252"/>
    </location>
</feature>
<feature type="compositionally biased region" description="Basic and acidic residues" evidence="9">
    <location>
        <begin position="229"/>
        <end position="239"/>
    </location>
</feature>
<dbReference type="KEGG" id="pfp:PFL1_05224"/>
<gene>
    <name evidence="10" type="ORF">PFL1_05224</name>
</gene>
<dbReference type="Gene3D" id="1.20.58.570">
    <property type="match status" value="1"/>
</dbReference>
<dbReference type="InterPro" id="IPR001698">
    <property type="entry name" value="CAPZB"/>
</dbReference>
<dbReference type="HOGENOM" id="CLU_045864_0_0_1"/>
<accession>A0A061H3C6</accession>
<comment type="subcellular location">
    <subcellularLocation>
        <location evidence="1 8">Cytoplasm</location>
        <location evidence="1 8">Cytoskeleton</location>
    </subcellularLocation>
</comment>
<evidence type="ECO:0000256" key="2">
    <source>
        <dbReference type="ARBA" id="ARBA00006039"/>
    </source>
</evidence>
<evidence type="ECO:0000256" key="7">
    <source>
        <dbReference type="ARBA" id="ARBA00023212"/>
    </source>
</evidence>
<dbReference type="GO" id="GO:0051015">
    <property type="term" value="F:actin filament binding"/>
    <property type="evidence" value="ECO:0007669"/>
    <property type="project" value="TreeGrafter"/>
</dbReference>
<dbReference type="InterPro" id="IPR042276">
    <property type="entry name" value="CapZ_alpha/beta_2"/>
</dbReference>
<name>A0A061H3C6_9BASI</name>
<dbReference type="PROSITE" id="PS00231">
    <property type="entry name" value="F_ACTIN_CAPPING_BETA"/>
    <property type="match status" value="1"/>
</dbReference>
<dbReference type="PANTHER" id="PTHR10619">
    <property type="entry name" value="F-ACTIN-CAPPING PROTEIN SUBUNIT BETA"/>
    <property type="match status" value="1"/>
</dbReference>
<dbReference type="InterPro" id="IPR019771">
    <property type="entry name" value="F-actin_capping_bsu_CS"/>
</dbReference>
<evidence type="ECO:0000256" key="9">
    <source>
        <dbReference type="SAM" id="MobiDB-lite"/>
    </source>
</evidence>
<keyword evidence="7 8" id="KW-0206">Cytoskeleton</keyword>
<dbReference type="OrthoDB" id="9979678at2759"/>
<dbReference type="GO" id="GO:0000902">
    <property type="term" value="P:cell morphogenesis"/>
    <property type="evidence" value="ECO:0007669"/>
    <property type="project" value="TreeGrafter"/>
</dbReference>
<dbReference type="GO" id="GO:0030036">
    <property type="term" value="P:actin cytoskeleton organization"/>
    <property type="evidence" value="ECO:0007669"/>
    <property type="project" value="InterPro"/>
</dbReference>
<evidence type="ECO:0000256" key="6">
    <source>
        <dbReference type="ARBA" id="ARBA00023203"/>
    </source>
</evidence>
<evidence type="ECO:0000256" key="5">
    <source>
        <dbReference type="ARBA" id="ARBA00022490"/>
    </source>
</evidence>
<keyword evidence="5 8" id="KW-0963">Cytoplasm</keyword>
<dbReference type="GO" id="GO:0005737">
    <property type="term" value="C:cytoplasm"/>
    <property type="evidence" value="ECO:0007669"/>
    <property type="project" value="InterPro"/>
</dbReference>
<evidence type="ECO:0000313" key="11">
    <source>
        <dbReference type="Proteomes" id="UP000053664"/>
    </source>
</evidence>
<reference evidence="10 11" key="1">
    <citation type="journal article" date="2013" name="Plant Cell">
        <title>The transition from a phytopathogenic smut ancestor to an anamorphic biocontrol agent deciphered by comparative whole-genome analysis.</title>
        <authorList>
            <person name="Lefebvre F."/>
            <person name="Joly D.L."/>
            <person name="Labbe C."/>
            <person name="Teichmann B."/>
            <person name="Linning R."/>
            <person name="Belzile F."/>
            <person name="Bakkeren G."/>
            <person name="Belanger R.R."/>
        </authorList>
    </citation>
    <scope>NUCLEOTIDE SEQUENCE [LARGE SCALE GENOMIC DNA]</scope>
    <source>
        <strain evidence="10 11">PF-1</strain>
    </source>
</reference>
<organism evidence="10 11">
    <name type="scientific">Pseudozyma flocculosa PF-1</name>
    <dbReference type="NCBI Taxonomy" id="1277687"/>
    <lineage>
        <taxon>Eukaryota</taxon>
        <taxon>Fungi</taxon>
        <taxon>Dikarya</taxon>
        <taxon>Basidiomycota</taxon>
        <taxon>Ustilaginomycotina</taxon>
        <taxon>Ustilaginomycetes</taxon>
        <taxon>Ustilaginales</taxon>
        <taxon>Ustilaginaceae</taxon>
        <taxon>Pseudozyma</taxon>
    </lineage>
</organism>
<dbReference type="GO" id="GO:0051016">
    <property type="term" value="P:barbed-end actin filament capping"/>
    <property type="evidence" value="ECO:0007669"/>
    <property type="project" value="UniProtKB-UniRule"/>
</dbReference>
<dbReference type="Gene3D" id="3.90.1150.210">
    <property type="entry name" value="F-actin capping protein, beta subunit"/>
    <property type="match status" value="1"/>
</dbReference>
<comment type="function">
    <text evidence="8">F-actin-capping proteins bind in a Ca(2+)-independent manner to the fast growing ends of actin filaments (barbed end) thereby blocking the exchange of subunits at these ends. Unlike other capping proteins (such as gelsolin and severin), these proteins do not sever actin filaments.</text>
</comment>
<comment type="subunit">
    <text evidence="8">Heterodimer of an alpha and a beta subunit.</text>
</comment>
<dbReference type="GO" id="GO:0008290">
    <property type="term" value="C:F-actin capping protein complex"/>
    <property type="evidence" value="ECO:0007669"/>
    <property type="project" value="UniProtKB-UniRule"/>
</dbReference>
<protein>
    <recommendedName>
        <fullName evidence="3 8">F-actin-capping protein subunit beta</fullName>
    </recommendedName>
</protein>
<dbReference type="InterPro" id="IPR043175">
    <property type="entry name" value="CAPZB_N"/>
</dbReference>
<proteinExistence type="inferred from homology"/>
<dbReference type="PANTHER" id="PTHR10619:SF0">
    <property type="entry name" value="F-ACTIN-CAPPING PROTEIN SUBUNIT BETA ISOFORMS 1 AND 2"/>
    <property type="match status" value="1"/>
</dbReference>
<dbReference type="PRINTS" id="PR00192">
    <property type="entry name" value="FACTINCAPB"/>
</dbReference>
<keyword evidence="4 8" id="KW-0117">Actin capping</keyword>
<dbReference type="FunFam" id="1.20.58.570:FF:000001">
    <property type="entry name" value="F-actin-capping protein subunit beta"/>
    <property type="match status" value="1"/>
</dbReference>
<dbReference type="SUPFAM" id="SSF90096">
    <property type="entry name" value="Subunits of heterodimeric actin filament capping protein Capz"/>
    <property type="match status" value="1"/>
</dbReference>
<evidence type="ECO:0000256" key="1">
    <source>
        <dbReference type="ARBA" id="ARBA00004245"/>
    </source>
</evidence>
<dbReference type="Proteomes" id="UP000053664">
    <property type="component" value="Unassembled WGS sequence"/>
</dbReference>
<comment type="similarity">
    <text evidence="2 8">Belongs to the F-actin-capping protein beta subunit family.</text>
</comment>
<dbReference type="Pfam" id="PF01115">
    <property type="entry name" value="F_actin_cap_B"/>
    <property type="match status" value="1"/>
</dbReference>
<evidence type="ECO:0000313" key="10">
    <source>
        <dbReference type="EMBL" id="EPQ27302.1"/>
    </source>
</evidence>
<evidence type="ECO:0000256" key="3">
    <source>
        <dbReference type="ARBA" id="ARBA00021859"/>
    </source>
</evidence>
<dbReference type="eggNOG" id="KOG3174">
    <property type="taxonomic scope" value="Eukaryota"/>
</dbReference>
<evidence type="ECO:0000256" key="8">
    <source>
        <dbReference type="RuleBase" id="RU365078"/>
    </source>
</evidence>
<keyword evidence="6 8" id="KW-0009">Actin-binding</keyword>